<name>A0ABR0B3R4_9CRUS</name>
<proteinExistence type="predicted"/>
<dbReference type="Proteomes" id="UP001234178">
    <property type="component" value="Unassembled WGS sequence"/>
</dbReference>
<dbReference type="EMBL" id="JAOYFB010000040">
    <property type="protein sequence ID" value="KAK4036338.1"/>
    <property type="molecule type" value="Genomic_DNA"/>
</dbReference>
<protein>
    <submittedName>
        <fullName evidence="1">Uncharacterized protein</fullName>
    </submittedName>
</protein>
<organism evidence="1 2">
    <name type="scientific">Daphnia magna</name>
    <dbReference type="NCBI Taxonomy" id="35525"/>
    <lineage>
        <taxon>Eukaryota</taxon>
        <taxon>Metazoa</taxon>
        <taxon>Ecdysozoa</taxon>
        <taxon>Arthropoda</taxon>
        <taxon>Crustacea</taxon>
        <taxon>Branchiopoda</taxon>
        <taxon>Diplostraca</taxon>
        <taxon>Cladocera</taxon>
        <taxon>Anomopoda</taxon>
        <taxon>Daphniidae</taxon>
        <taxon>Daphnia</taxon>
    </lineage>
</organism>
<keyword evidence="2" id="KW-1185">Reference proteome</keyword>
<gene>
    <name evidence="1" type="ORF">OUZ56_028397</name>
</gene>
<evidence type="ECO:0000313" key="2">
    <source>
        <dbReference type="Proteomes" id="UP001234178"/>
    </source>
</evidence>
<accession>A0ABR0B3R4</accession>
<reference evidence="1 2" key="1">
    <citation type="journal article" date="2023" name="Nucleic Acids Res.">
        <title>The hologenome of Daphnia magna reveals possible DNA methylation and microbiome-mediated evolution of the host genome.</title>
        <authorList>
            <person name="Chaturvedi A."/>
            <person name="Li X."/>
            <person name="Dhandapani V."/>
            <person name="Marshall H."/>
            <person name="Kissane S."/>
            <person name="Cuenca-Cambronero M."/>
            <person name="Asole G."/>
            <person name="Calvet F."/>
            <person name="Ruiz-Romero M."/>
            <person name="Marangio P."/>
            <person name="Guigo R."/>
            <person name="Rago D."/>
            <person name="Mirbahai L."/>
            <person name="Eastwood N."/>
            <person name="Colbourne J.K."/>
            <person name="Zhou J."/>
            <person name="Mallon E."/>
            <person name="Orsini L."/>
        </authorList>
    </citation>
    <scope>NUCLEOTIDE SEQUENCE [LARGE SCALE GENOMIC DNA]</scope>
    <source>
        <strain evidence="1">LRV0_1</strain>
    </source>
</reference>
<comment type="caution">
    <text evidence="1">The sequence shown here is derived from an EMBL/GenBank/DDBJ whole genome shotgun (WGS) entry which is preliminary data.</text>
</comment>
<evidence type="ECO:0000313" key="1">
    <source>
        <dbReference type="EMBL" id="KAK4036338.1"/>
    </source>
</evidence>
<sequence>MYDRRAVVAYRIKEQVNKCYKLTGLEVEKWIVSTSAGSLTILPMKSRKTKLKVGTQENPSVNGCGCVLDRPE</sequence>